<evidence type="ECO:0000259" key="11">
    <source>
        <dbReference type="SMART" id="SM00199"/>
    </source>
</evidence>
<evidence type="ECO:0000313" key="13">
    <source>
        <dbReference type="Proteomes" id="UP000562322"/>
    </source>
</evidence>
<evidence type="ECO:0000256" key="1">
    <source>
        <dbReference type="ARBA" id="ARBA00004613"/>
    </source>
</evidence>
<feature type="non-terminal residue" evidence="12">
    <location>
        <position position="66"/>
    </location>
</feature>
<dbReference type="OrthoDB" id="9892424at2759"/>
<evidence type="ECO:0000256" key="4">
    <source>
        <dbReference type="ARBA" id="ARBA00022514"/>
    </source>
</evidence>
<evidence type="ECO:0000256" key="9">
    <source>
        <dbReference type="ARBA" id="ARBA00046039"/>
    </source>
</evidence>
<dbReference type="InterPro" id="IPR001811">
    <property type="entry name" value="Chemokine_IL8-like_dom"/>
</dbReference>
<dbReference type="InterPro" id="IPR036048">
    <property type="entry name" value="Interleukin_8-like_sf"/>
</dbReference>
<dbReference type="GO" id="GO:0006954">
    <property type="term" value="P:inflammatory response"/>
    <property type="evidence" value="ECO:0007669"/>
    <property type="project" value="UniProtKB-KW"/>
</dbReference>
<dbReference type="PANTHER" id="PTHR12015:SF111">
    <property type="entry name" value="C-C MOTIF CHEMOKINE 17"/>
    <property type="match status" value="1"/>
</dbReference>
<dbReference type="EMBL" id="VXAV01008037">
    <property type="protein sequence ID" value="NXL91418.1"/>
    <property type="molecule type" value="Genomic_DNA"/>
</dbReference>
<comment type="function">
    <text evidence="9">Chemokine, which displays chemotactic activity for T lymphocytes, preferentially Th2 cells, but not monocytes or granulocytes. Therefore plays an important role in a wide range of inflammatory and immunological processes. Acts by binding to CCR4 at T-cell surface. Mediates GM-CSF/CSF2-driven pain and inflammation. In the brain, required to maintain the typical, highly branched morphology of hippocampal microglia under homeostatic conditions. May be important for the appropriate adaptation of microglial morphology and synaptic plasticity to acute lipopolysaccharide (LPS)-induced neuroinflammation. Plays a role in wound healing, mainly by inducing fibroblast migration into the wound.</text>
</comment>
<dbReference type="FunFam" id="2.40.50.40:FF:000002">
    <property type="entry name" value="C-C motif chemokine"/>
    <property type="match status" value="1"/>
</dbReference>
<dbReference type="SMART" id="SM00199">
    <property type="entry name" value="SCY"/>
    <property type="match status" value="1"/>
</dbReference>
<comment type="similarity">
    <text evidence="2 10">Belongs to the intercrine beta (chemokine CC) family.</text>
</comment>
<dbReference type="SUPFAM" id="SSF54117">
    <property type="entry name" value="Interleukin 8-like chemokines"/>
    <property type="match status" value="1"/>
</dbReference>
<organism evidence="12 13">
    <name type="scientific">Alectura lathami</name>
    <name type="common">Australian brush turkey</name>
    <dbReference type="NCBI Taxonomy" id="81907"/>
    <lineage>
        <taxon>Eukaryota</taxon>
        <taxon>Metazoa</taxon>
        <taxon>Chordata</taxon>
        <taxon>Craniata</taxon>
        <taxon>Vertebrata</taxon>
        <taxon>Euteleostomi</taxon>
        <taxon>Archelosauria</taxon>
        <taxon>Archosauria</taxon>
        <taxon>Dinosauria</taxon>
        <taxon>Saurischia</taxon>
        <taxon>Theropoda</taxon>
        <taxon>Coelurosauria</taxon>
        <taxon>Aves</taxon>
        <taxon>Neognathae</taxon>
        <taxon>Galloanserae</taxon>
        <taxon>Galliformes</taxon>
        <taxon>Megapodiidae</taxon>
        <taxon>Alectura</taxon>
    </lineage>
</organism>
<evidence type="ECO:0000256" key="7">
    <source>
        <dbReference type="ARBA" id="ARBA00023157"/>
    </source>
</evidence>
<evidence type="ECO:0000313" key="12">
    <source>
        <dbReference type="EMBL" id="NXL91418.1"/>
    </source>
</evidence>
<dbReference type="PANTHER" id="PTHR12015">
    <property type="entry name" value="SMALL INDUCIBLE CYTOKINE A"/>
    <property type="match status" value="1"/>
</dbReference>
<evidence type="ECO:0000256" key="6">
    <source>
        <dbReference type="ARBA" id="ARBA00022729"/>
    </source>
</evidence>
<evidence type="ECO:0000256" key="8">
    <source>
        <dbReference type="ARBA" id="ARBA00023198"/>
    </source>
</evidence>
<dbReference type="AlphaFoldDB" id="A0A7L0WJX4"/>
<feature type="non-terminal residue" evidence="12">
    <location>
        <position position="1"/>
    </location>
</feature>
<reference evidence="12 13" key="1">
    <citation type="submission" date="2019-09" db="EMBL/GenBank/DDBJ databases">
        <title>Bird 10,000 Genomes (B10K) Project - Family phase.</title>
        <authorList>
            <person name="Zhang G."/>
        </authorList>
    </citation>
    <scope>NUCLEOTIDE SEQUENCE [LARGE SCALE GENOMIC DNA]</scope>
    <source>
        <strain evidence="12">B10K-DU-001-39</strain>
        <tissue evidence="12">Muscle</tissue>
    </source>
</reference>
<gene>
    <name evidence="12" type="primary">Ccl4_1</name>
    <name evidence="12" type="ORF">ALELAT_R06643</name>
</gene>
<protein>
    <recommendedName>
        <fullName evidence="10">C-C motif chemokine</fullName>
    </recommendedName>
</protein>
<evidence type="ECO:0000256" key="5">
    <source>
        <dbReference type="ARBA" id="ARBA00022525"/>
    </source>
</evidence>
<keyword evidence="13" id="KW-1185">Reference proteome</keyword>
<accession>A0A7L0WJX4</accession>
<keyword evidence="8" id="KW-0395">Inflammatory response</keyword>
<dbReference type="InterPro" id="IPR000827">
    <property type="entry name" value="Chemokine_CC_CS"/>
</dbReference>
<evidence type="ECO:0000256" key="10">
    <source>
        <dbReference type="RuleBase" id="RU361150"/>
    </source>
</evidence>
<name>A0A7L0WJX4_ALELA</name>
<proteinExistence type="inferred from homology"/>
<evidence type="ECO:0000256" key="2">
    <source>
        <dbReference type="ARBA" id="ARBA00010868"/>
    </source>
</evidence>
<dbReference type="GO" id="GO:0006955">
    <property type="term" value="P:immune response"/>
    <property type="evidence" value="ECO:0007669"/>
    <property type="project" value="InterPro"/>
</dbReference>
<dbReference type="CDD" id="cd00272">
    <property type="entry name" value="Chemokine_CC"/>
    <property type="match status" value="1"/>
</dbReference>
<dbReference type="GO" id="GO:0008009">
    <property type="term" value="F:chemokine activity"/>
    <property type="evidence" value="ECO:0007669"/>
    <property type="project" value="InterPro"/>
</dbReference>
<keyword evidence="4 10" id="KW-0202">Cytokine</keyword>
<keyword evidence="5 10" id="KW-0964">Secreted</keyword>
<sequence length="66" mass="7747">PYPPTECCFDFLKNPLRFNVLKDFYETSNDCSFPAIVFETKNRAKICAEPNMPWVQRSVAKLQKMK</sequence>
<dbReference type="Pfam" id="PF00048">
    <property type="entry name" value="IL8"/>
    <property type="match status" value="1"/>
</dbReference>
<comment type="caution">
    <text evidence="12">The sequence shown here is derived from an EMBL/GenBank/DDBJ whole genome shotgun (WGS) entry which is preliminary data.</text>
</comment>
<comment type="subcellular location">
    <subcellularLocation>
        <location evidence="1 10">Secreted</location>
    </subcellularLocation>
</comment>
<feature type="domain" description="Chemokine interleukin-8-like" evidence="11">
    <location>
        <begin position="4"/>
        <end position="62"/>
    </location>
</feature>
<evidence type="ECO:0000256" key="3">
    <source>
        <dbReference type="ARBA" id="ARBA00022500"/>
    </source>
</evidence>
<keyword evidence="7" id="KW-1015">Disulfide bond</keyword>
<keyword evidence="3 10" id="KW-0145">Chemotaxis</keyword>
<dbReference type="InterPro" id="IPR039809">
    <property type="entry name" value="Chemokine_b/g/d"/>
</dbReference>
<keyword evidence="6" id="KW-0732">Signal</keyword>
<dbReference type="PROSITE" id="PS00472">
    <property type="entry name" value="SMALL_CYTOKINES_CC"/>
    <property type="match status" value="1"/>
</dbReference>
<dbReference type="GO" id="GO:0005615">
    <property type="term" value="C:extracellular space"/>
    <property type="evidence" value="ECO:0007669"/>
    <property type="project" value="UniProtKB-KW"/>
</dbReference>
<dbReference type="Proteomes" id="UP000562322">
    <property type="component" value="Unassembled WGS sequence"/>
</dbReference>
<dbReference type="Gene3D" id="2.40.50.40">
    <property type="match status" value="1"/>
</dbReference>